<reference evidence="3 4" key="2">
    <citation type="submission" date="2024-05" db="EMBL/GenBank/DDBJ databases">
        <authorList>
            <person name="Chen Y."/>
            <person name="Shah S."/>
            <person name="Dougan E. K."/>
            <person name="Thang M."/>
            <person name="Chan C."/>
        </authorList>
    </citation>
    <scope>NUCLEOTIDE SEQUENCE [LARGE SCALE GENOMIC DNA]</scope>
</reference>
<reference evidence="2" key="1">
    <citation type="submission" date="2022-10" db="EMBL/GenBank/DDBJ databases">
        <authorList>
            <person name="Chen Y."/>
            <person name="Dougan E. K."/>
            <person name="Chan C."/>
            <person name="Rhodes N."/>
            <person name="Thang M."/>
        </authorList>
    </citation>
    <scope>NUCLEOTIDE SEQUENCE</scope>
</reference>
<protein>
    <submittedName>
        <fullName evidence="2">Uncharacterized protein</fullName>
    </submittedName>
</protein>
<feature type="region of interest" description="Disordered" evidence="1">
    <location>
        <begin position="426"/>
        <end position="447"/>
    </location>
</feature>
<dbReference type="Proteomes" id="UP001152797">
    <property type="component" value="Unassembled WGS sequence"/>
</dbReference>
<evidence type="ECO:0000313" key="3">
    <source>
        <dbReference type="EMBL" id="CAL4767770.1"/>
    </source>
</evidence>
<accession>A0A9P1BW61</accession>
<evidence type="ECO:0000313" key="4">
    <source>
        <dbReference type="Proteomes" id="UP001152797"/>
    </source>
</evidence>
<comment type="caution">
    <text evidence="2">The sequence shown here is derived from an EMBL/GenBank/DDBJ whole genome shotgun (WGS) entry which is preliminary data.</text>
</comment>
<evidence type="ECO:0000256" key="1">
    <source>
        <dbReference type="SAM" id="MobiDB-lite"/>
    </source>
</evidence>
<proteinExistence type="predicted"/>
<dbReference type="EMBL" id="CAMXCT030000558">
    <property type="protein sequence ID" value="CAL4767770.1"/>
    <property type="molecule type" value="Genomic_DNA"/>
</dbReference>
<feature type="compositionally biased region" description="Low complexity" evidence="1">
    <location>
        <begin position="433"/>
        <end position="446"/>
    </location>
</feature>
<dbReference type="EMBL" id="CAMXCT020000558">
    <property type="protein sequence ID" value="CAL1133833.1"/>
    <property type="molecule type" value="Genomic_DNA"/>
</dbReference>
<name>A0A9P1BW61_9DINO</name>
<dbReference type="EMBL" id="CAMXCT010000558">
    <property type="protein sequence ID" value="CAI3980458.1"/>
    <property type="molecule type" value="Genomic_DNA"/>
</dbReference>
<evidence type="ECO:0000313" key="2">
    <source>
        <dbReference type="EMBL" id="CAI3980458.1"/>
    </source>
</evidence>
<organism evidence="2">
    <name type="scientific">Cladocopium goreaui</name>
    <dbReference type="NCBI Taxonomy" id="2562237"/>
    <lineage>
        <taxon>Eukaryota</taxon>
        <taxon>Sar</taxon>
        <taxon>Alveolata</taxon>
        <taxon>Dinophyceae</taxon>
        <taxon>Suessiales</taxon>
        <taxon>Symbiodiniaceae</taxon>
        <taxon>Cladocopium</taxon>
    </lineage>
</organism>
<keyword evidence="4" id="KW-1185">Reference proteome</keyword>
<sequence>MGKCMRSWSDLLVHRRRTRLRGRYCMEMIPSAHRRALQCWKLATMGQVHSRLVADRQKFRVLRSWQWAGRQSCSVRILVRKNGLLQCQKVLHLWKRATARLLRCRRILAIQRCRTMVKTCGKALSAWRLQAAALAARRCWEDSRCRMHQEAALNAWRQLCSQRLWGRMRLEMRREHALMLWLFGEWKWQVAAELALRRWVWRARSQAEEDERHREANETHGESLAFQNWKWWTLHQKEVLQDSETQIQLLHISFACWSRNLKVSKFRLRLEVKQTTCLLRATWHAWRQHRLSMQTALRCSIHKNLLKLVAEAFEMWQIASVSGLALPDPLGETSLDLLEVSASTQHAQSGKDTEAPDDVNRTLSDLSGLTFTEGSPILPLAFESSPEDVLKGYSQWIPNSASSAKEIQEIVGERLQELRKVPQAFQESATCTSPPISSPQGSQGPQATAFRVPVAPVAFLASPLRSRQPSPVHTPQGSGSQWSEASVPAVPSLVKRQKQWQSDIFRAWLGRARLKTKTLAIEECLKSRATCRHHLAWHQFWVVQIHHRKALCKRCLMQWYLVQQMYVSRIQSLTQKTLLNELSLWWRRWQDRQLLSATLADCQYHRSLQSFSKRLLAEWQRRRRLRKRCQSMGLKQQKKLLVHACRVWKSRCEQRRRGLAIFHGRMLHLAAKTWMAWCDYRSFMLSKLTSAERMAVALQRCVGSTLGRRAALQRWALHSRQPGLGPPAPEIFVQKRMRKVQLLAHLAHCVARWRQQLLHRVMRSWWKVPLRRLLLERLNAKSMQDLLITLETWRVAVQRIKSFRQKVMRHALHRWHSWRGLQRAGRKAQKVCHSGTQSLALRCWHYLRLARRHGSLRRREQKANAMVAWRAAVKTTGQQRLLMRVFLREWRNMLGKVQQLRSRQVLCAWHGIAISRGYQRRLFQQWRRGILELRWRRLSKSFSRWCSYHSAFLNAAEMASISRTALLKESWSFWTQAVSRWRAKQRVEAKCRSRRVHKMLAAWTSLHRATLLGHHAVARHVPSWALWRLGVTISRVQKIDLQKTMHLWRAGLVAVQLQRQNHFFRAWHVFLRSQCRCTALKRSVLAMWMTLVDESRLCRNRQCLAGWRAMTKAAAIDRHCLVHVWSRWQLLLEDQRAAQHRQQGCRAFLAWHGVLLRSRLQLQYLSWACKAWRHGVAVQKAKRRKKTKEWLFLWRFGIQNLKVLDFAWVQWQLLCAASARRRARVILRLWCNESHRQHQGKALLGAWRVVVSLSRLPYLFHAWRAVLLSRRLSRSSVSFVLGWWLSSARQAKSLKRFAFRALLMVHQNRRHRFLYSVFTSWRAYQSSSRRDQRLELLVLKSWASVHDARIQQTKAMCRFADCCERSMVIAAEASARSAAKVFHAWRCFCQRCLVRRRCATTALQVAQQQPLRKAFDCFQSCVHEQRLYRQRFGPLAQHLASFCKRRLSSTWSRWRQHTKCSHLHRTGRLRMMTRTLKVWRERNVHRKSLKAAVKGIAARRNHRLSSSYLQNWYSAARKCRLSDWMLRSTVGSGDLIKPGTVGVALWPAARRSKRTWPKPFFESGFCSAPSVIGKCLCIAGSCGDGA</sequence>
<gene>
    <name evidence="2" type="ORF">C1SCF055_LOCUS8326</name>
</gene>